<dbReference type="Pfam" id="PF21948">
    <property type="entry name" value="LplA-B_cat"/>
    <property type="match status" value="1"/>
</dbReference>
<comment type="subunit">
    <text evidence="8">Monomer.</text>
</comment>
<dbReference type="PROSITE" id="PS51733">
    <property type="entry name" value="BPL_LPL_CATALYTIC"/>
    <property type="match status" value="1"/>
</dbReference>
<dbReference type="GO" id="GO:0005524">
    <property type="term" value="F:ATP binding"/>
    <property type="evidence" value="ECO:0007669"/>
    <property type="project" value="UniProtKB-KW"/>
</dbReference>
<dbReference type="InterPro" id="IPR019491">
    <property type="entry name" value="Lipoate_protein_ligase_C"/>
</dbReference>
<dbReference type="CDD" id="cd16443">
    <property type="entry name" value="LplA"/>
    <property type="match status" value="1"/>
</dbReference>
<keyword evidence="6 8" id="KW-0067">ATP-binding</keyword>
<dbReference type="HAMAP" id="MF_01602">
    <property type="entry name" value="LplA"/>
    <property type="match status" value="1"/>
</dbReference>
<dbReference type="InterPro" id="IPR004143">
    <property type="entry name" value="BPL_LPL_catalytic"/>
</dbReference>
<name>A0AAN5RZ03_MORMO</name>
<comment type="pathway">
    <text evidence="2 8">Protein modification; protein lipoylation via exogenous pathway; protein N(6)-(lipoyl)lysine from lipoate: step 1/2.</text>
</comment>
<feature type="binding site" evidence="8">
    <location>
        <position position="71"/>
    </location>
    <ligand>
        <name>ATP</name>
        <dbReference type="ChEBI" id="CHEBI:30616"/>
    </ligand>
</feature>
<evidence type="ECO:0000313" key="11">
    <source>
        <dbReference type="Proteomes" id="UP000865968"/>
    </source>
</evidence>
<dbReference type="NCBIfam" id="TIGR00545">
    <property type="entry name" value="lipoyltrans"/>
    <property type="match status" value="1"/>
</dbReference>
<comment type="miscellaneous">
    <text evidence="8">In the transfer reaction, the free carboxyl group of lipoic acid is attached via an amide linkage to the epsilon-amino group of a specific lysine residue of lipoyl domains of lipoate-dependent enzymes.</text>
</comment>
<feature type="binding site" evidence="8">
    <location>
        <position position="134"/>
    </location>
    <ligand>
        <name>(R)-lipoate</name>
        <dbReference type="ChEBI" id="CHEBI:83088"/>
    </ligand>
</feature>
<dbReference type="SUPFAM" id="SSF55681">
    <property type="entry name" value="Class II aaRS and biotin synthetases"/>
    <property type="match status" value="1"/>
</dbReference>
<dbReference type="InterPro" id="IPR023741">
    <property type="entry name" value="Lipoate_ligase_A"/>
</dbReference>
<sequence length="338" mass="37890">MSSLRLFISDSFDPWFNLAVEECIFRQMPADQRVLFLWRNNDTVVIGRAQNPWKECNTRKMESDHIKLARRSSGGGAVFHDKGNTNFTFMAGKPEYDKTVSTNIILDGLSRLGISVSASGRNDLVVNSGDGERKISGSAYRETKDRGFHHGTVLINADLSRLADYLNPDPKKLQAKGITSVRSRVTNLAEIIPGIDHEQVCDVIKAAFFDYYGEKAETELISPDSLPDLPGFAETFARQSSWDWNFGNAPAFSHLLDTRFTWGGIELHFDVERGMISRAQIFTDSLDPAPLEQLAQLLTGQRYSADAVTAVFTELMTGYPDMHDELTQLRDWLAAELK</sequence>
<dbReference type="InterPro" id="IPR004562">
    <property type="entry name" value="LipoylTrfase_LipoateP_Ligase"/>
</dbReference>
<comment type="function">
    <text evidence="8">Catalyzes both the ATP-dependent activation of exogenously supplied lipoate to lipoyl-AMP and the transfer of the activated lipoyl onto the lipoyl domains of lipoate-dependent enzymes.</text>
</comment>
<accession>A0AAN5RZ03</accession>
<evidence type="ECO:0000256" key="1">
    <source>
        <dbReference type="ARBA" id="ARBA00005085"/>
    </source>
</evidence>
<dbReference type="GO" id="GO:0017118">
    <property type="term" value="F:lipoyltransferase activity"/>
    <property type="evidence" value="ECO:0007669"/>
    <property type="project" value="TreeGrafter"/>
</dbReference>
<feature type="domain" description="BPL/LPL catalytic" evidence="9">
    <location>
        <begin position="29"/>
        <end position="216"/>
    </location>
</feature>
<dbReference type="InterPro" id="IPR045864">
    <property type="entry name" value="aa-tRNA-synth_II/BPL/LPL"/>
</dbReference>
<evidence type="ECO:0000256" key="5">
    <source>
        <dbReference type="ARBA" id="ARBA00022741"/>
    </source>
</evidence>
<dbReference type="EMBL" id="DACSWI010000001">
    <property type="protein sequence ID" value="HAT3808136.1"/>
    <property type="molecule type" value="Genomic_DNA"/>
</dbReference>
<keyword evidence="4 8" id="KW-0436">Ligase</keyword>
<evidence type="ECO:0000256" key="8">
    <source>
        <dbReference type="HAMAP-Rule" id="MF_01602"/>
    </source>
</evidence>
<evidence type="ECO:0000256" key="6">
    <source>
        <dbReference type="ARBA" id="ARBA00022840"/>
    </source>
</evidence>
<dbReference type="AlphaFoldDB" id="A0AAN5RZ03"/>
<evidence type="ECO:0000256" key="2">
    <source>
        <dbReference type="ARBA" id="ARBA00005124"/>
    </source>
</evidence>
<evidence type="ECO:0000256" key="4">
    <source>
        <dbReference type="ARBA" id="ARBA00022598"/>
    </source>
</evidence>
<evidence type="ECO:0000256" key="7">
    <source>
        <dbReference type="ARBA" id="ARBA00048037"/>
    </source>
</evidence>
<dbReference type="Gene3D" id="3.30.390.50">
    <property type="entry name" value="CO dehydrogenase flavoprotein, C-terminal domain"/>
    <property type="match status" value="1"/>
</dbReference>
<comment type="pathway">
    <text evidence="1 8">Protein modification; protein lipoylation via exogenous pathway; protein N(6)-(lipoyl)lysine from lipoate: step 2/2.</text>
</comment>
<protein>
    <recommendedName>
        <fullName evidence="8">Lipoate-protein ligase A</fullName>
        <ecNumber evidence="8">6.3.1.20</ecNumber>
    </recommendedName>
    <alternativeName>
        <fullName evidence="8">Lipoate--protein ligase</fullName>
    </alternativeName>
</protein>
<keyword evidence="5 8" id="KW-0547">Nucleotide-binding</keyword>
<organism evidence="10 11">
    <name type="scientific">Morganella morganii</name>
    <name type="common">Proteus morganii</name>
    <dbReference type="NCBI Taxonomy" id="582"/>
    <lineage>
        <taxon>Bacteria</taxon>
        <taxon>Pseudomonadati</taxon>
        <taxon>Pseudomonadota</taxon>
        <taxon>Gammaproteobacteria</taxon>
        <taxon>Enterobacterales</taxon>
        <taxon>Morganellaceae</taxon>
        <taxon>Morganella</taxon>
    </lineage>
</organism>
<proteinExistence type="inferred from homology"/>
<reference evidence="10" key="1">
    <citation type="journal article" date="2018" name="Genome Biol.">
        <title>SKESA: strategic k-mer extension for scrupulous assemblies.</title>
        <authorList>
            <person name="Souvorov A."/>
            <person name="Agarwala R."/>
            <person name="Lipman D.J."/>
        </authorList>
    </citation>
    <scope>NUCLEOTIDE SEQUENCE</scope>
    <source>
        <strain evidence="10">Morganella morganii ARLG-3209</strain>
    </source>
</reference>
<dbReference type="FunFam" id="3.30.930.10:FF:000024">
    <property type="entry name" value="Lipoate-protein ligase A"/>
    <property type="match status" value="1"/>
</dbReference>
<comment type="subcellular location">
    <subcellularLocation>
        <location evidence="8">Cytoplasm</location>
    </subcellularLocation>
</comment>
<comment type="similarity">
    <text evidence="8">Belongs to the LplA family.</text>
</comment>
<dbReference type="RefSeq" id="WP_262882325.1">
    <property type="nucleotide sequence ID" value="NZ_JAHOAK010000008.1"/>
</dbReference>
<dbReference type="GO" id="GO:0009249">
    <property type="term" value="P:protein lipoylation"/>
    <property type="evidence" value="ECO:0007669"/>
    <property type="project" value="UniProtKB-UniRule"/>
</dbReference>
<evidence type="ECO:0000313" key="10">
    <source>
        <dbReference type="EMBL" id="HAT3808136.1"/>
    </source>
</evidence>
<comment type="caution">
    <text evidence="10">The sequence shown here is derived from an EMBL/GenBank/DDBJ whole genome shotgun (WGS) entry which is preliminary data.</text>
</comment>
<keyword evidence="3 8" id="KW-0963">Cytoplasm</keyword>
<dbReference type="EC" id="6.3.1.20" evidence="8"/>
<dbReference type="PANTHER" id="PTHR12561">
    <property type="entry name" value="LIPOATE-PROTEIN LIGASE"/>
    <property type="match status" value="1"/>
</dbReference>
<dbReference type="GO" id="GO:0005829">
    <property type="term" value="C:cytosol"/>
    <property type="evidence" value="ECO:0007669"/>
    <property type="project" value="TreeGrafter"/>
</dbReference>
<feature type="binding site" evidence="8">
    <location>
        <begin position="76"/>
        <end position="79"/>
    </location>
    <ligand>
        <name>ATP</name>
        <dbReference type="ChEBI" id="CHEBI:30616"/>
    </ligand>
</feature>
<dbReference type="Pfam" id="PF10437">
    <property type="entry name" value="Lip_prot_lig_C"/>
    <property type="match status" value="1"/>
</dbReference>
<reference evidence="10" key="2">
    <citation type="submission" date="2020-10" db="EMBL/GenBank/DDBJ databases">
        <authorList>
            <consortium name="NCBI Pathogen Detection Project"/>
        </authorList>
    </citation>
    <scope>NUCLEOTIDE SEQUENCE</scope>
    <source>
        <strain evidence="10">Morganella morganii ARLG-3209</strain>
    </source>
</reference>
<dbReference type="Proteomes" id="UP000865968">
    <property type="component" value="Unassembled WGS sequence"/>
</dbReference>
<comment type="catalytic activity">
    <reaction evidence="7 8">
        <text>L-lysyl-[lipoyl-carrier protein] + (R)-lipoate + ATP = N(6)-[(R)-lipoyl]-L-lysyl-[lipoyl-carrier protein] + AMP + diphosphate + H(+)</text>
        <dbReference type="Rhea" id="RHEA:49288"/>
        <dbReference type="Rhea" id="RHEA-COMP:10500"/>
        <dbReference type="Rhea" id="RHEA-COMP:10502"/>
        <dbReference type="ChEBI" id="CHEBI:15378"/>
        <dbReference type="ChEBI" id="CHEBI:29969"/>
        <dbReference type="ChEBI" id="CHEBI:30616"/>
        <dbReference type="ChEBI" id="CHEBI:33019"/>
        <dbReference type="ChEBI" id="CHEBI:83088"/>
        <dbReference type="ChEBI" id="CHEBI:83099"/>
        <dbReference type="ChEBI" id="CHEBI:456215"/>
        <dbReference type="EC" id="6.3.1.20"/>
    </reaction>
</comment>
<dbReference type="Gene3D" id="3.30.930.10">
    <property type="entry name" value="Bira Bifunctional Protein, Domain 2"/>
    <property type="match status" value="1"/>
</dbReference>
<evidence type="ECO:0000259" key="9">
    <source>
        <dbReference type="PROSITE" id="PS51733"/>
    </source>
</evidence>
<dbReference type="PANTHER" id="PTHR12561:SF3">
    <property type="entry name" value="LIPOYLTRANSFERASE 1, MITOCHONDRIAL"/>
    <property type="match status" value="1"/>
</dbReference>
<feature type="binding site" evidence="8">
    <location>
        <position position="134"/>
    </location>
    <ligand>
        <name>ATP</name>
        <dbReference type="ChEBI" id="CHEBI:30616"/>
    </ligand>
</feature>
<dbReference type="SUPFAM" id="SSF82649">
    <property type="entry name" value="SufE/NifU"/>
    <property type="match status" value="1"/>
</dbReference>
<dbReference type="GO" id="GO:0016979">
    <property type="term" value="F:lipoate-protein ligase activity"/>
    <property type="evidence" value="ECO:0007669"/>
    <property type="project" value="UniProtKB-UniRule"/>
</dbReference>
<gene>
    <name evidence="8" type="primary">lplA</name>
    <name evidence="10" type="ORF">I8608_000947</name>
</gene>
<evidence type="ECO:0000256" key="3">
    <source>
        <dbReference type="ARBA" id="ARBA00022490"/>
    </source>
</evidence>